<dbReference type="PROSITE" id="PS50088">
    <property type="entry name" value="ANK_REPEAT"/>
    <property type="match status" value="6"/>
</dbReference>
<feature type="repeat" description="ANK" evidence="3">
    <location>
        <begin position="653"/>
        <end position="685"/>
    </location>
</feature>
<dbReference type="Gene3D" id="3.40.50.300">
    <property type="entry name" value="P-loop containing nucleotide triphosphate hydrolases"/>
    <property type="match status" value="1"/>
</dbReference>
<dbReference type="InterPro" id="IPR027417">
    <property type="entry name" value="P-loop_NTPase"/>
</dbReference>
<dbReference type="GeneID" id="22895319"/>
<dbReference type="Pfam" id="PF22939">
    <property type="entry name" value="WHD_GPIID"/>
    <property type="match status" value="1"/>
</dbReference>
<evidence type="ECO:0000256" key="2">
    <source>
        <dbReference type="ARBA" id="ARBA00023043"/>
    </source>
</evidence>
<dbReference type="Proteomes" id="UP000008784">
    <property type="component" value="Unassembled WGS sequence"/>
</dbReference>
<dbReference type="InterPro" id="IPR056884">
    <property type="entry name" value="NPHP3-like_N"/>
</dbReference>
<evidence type="ECO:0000313" key="5">
    <source>
        <dbReference type="EMBL" id="EGX46852.1"/>
    </source>
</evidence>
<keyword evidence="1" id="KW-0677">Repeat</keyword>
<dbReference type="Gene3D" id="1.25.40.20">
    <property type="entry name" value="Ankyrin repeat-containing domain"/>
    <property type="match status" value="3"/>
</dbReference>
<dbReference type="AlphaFoldDB" id="G1XIV1"/>
<evidence type="ECO:0000313" key="6">
    <source>
        <dbReference type="Proteomes" id="UP000008784"/>
    </source>
</evidence>
<feature type="repeat" description="ANK" evidence="3">
    <location>
        <begin position="891"/>
        <end position="923"/>
    </location>
</feature>
<dbReference type="STRING" id="756982.G1XIV1"/>
<dbReference type="InterPro" id="IPR036770">
    <property type="entry name" value="Ankyrin_rpt-contain_sf"/>
</dbReference>
<dbReference type="eggNOG" id="KOG4177">
    <property type="taxonomic scope" value="Eukaryota"/>
</dbReference>
<dbReference type="PROSITE" id="PS50297">
    <property type="entry name" value="ANK_REP_REGION"/>
    <property type="match status" value="4"/>
</dbReference>
<dbReference type="SUPFAM" id="SSF52540">
    <property type="entry name" value="P-loop containing nucleoside triphosphate hydrolases"/>
    <property type="match status" value="1"/>
</dbReference>
<dbReference type="PANTHER" id="PTHR24198">
    <property type="entry name" value="ANKYRIN REPEAT AND PROTEIN KINASE DOMAIN-CONTAINING PROTEIN"/>
    <property type="match status" value="1"/>
</dbReference>
<comment type="caution">
    <text evidence="5">The sequence shown here is derived from an EMBL/GenBank/DDBJ whole genome shotgun (WGS) entry which is preliminary data.</text>
</comment>
<gene>
    <name evidence="5" type="ORF">AOL_s00097g278</name>
</gene>
<dbReference type="Pfam" id="PF00023">
    <property type="entry name" value="Ank"/>
    <property type="match status" value="2"/>
</dbReference>
<keyword evidence="2 3" id="KW-0040">ANK repeat</keyword>
<proteinExistence type="predicted"/>
<dbReference type="PROSITE" id="PS50837">
    <property type="entry name" value="NACHT"/>
    <property type="match status" value="1"/>
</dbReference>
<evidence type="ECO:0000259" key="4">
    <source>
        <dbReference type="PROSITE" id="PS50837"/>
    </source>
</evidence>
<dbReference type="Pfam" id="PF24883">
    <property type="entry name" value="NPHP3_N"/>
    <property type="match status" value="1"/>
</dbReference>
<accession>G1XIV1</accession>
<dbReference type="SUPFAM" id="SSF48403">
    <property type="entry name" value="Ankyrin repeat"/>
    <property type="match status" value="3"/>
</dbReference>
<evidence type="ECO:0000256" key="1">
    <source>
        <dbReference type="ARBA" id="ARBA00022737"/>
    </source>
</evidence>
<dbReference type="SMART" id="SM00248">
    <property type="entry name" value="ANK"/>
    <property type="match status" value="12"/>
</dbReference>
<dbReference type="RefSeq" id="XP_011124413.1">
    <property type="nucleotide sequence ID" value="XM_011126111.1"/>
</dbReference>
<name>G1XIV1_ARTOA</name>
<sequence length="1132" mass="127308">MNKTTFNNPGNHVGIQGNVYNHGSIVIAKDKHSREKLKKKEREILRKLDKSPYQDRKDRNPDRVSGTCEWFVGHELFKDWQENKTSTSRTLWVSADPGCGKSVLVKYLVDSILPTTESRTTCYFFFKDDFEDQRSATIALCSILRQLFIQKRILLSETIIEQFEIAEGPTSSFSGLWNILLNAAKDENAGQIVCILDAIDECEDLGRSQLAQALRKLYSTDSILNLRFLLTSRPYGEIRRSFQPLKTLGLPKGPDAGPKLPGAIPRTHKSVTGLPVIHLSGESDAEVTKISHEIDTFIRVRVRDIGARLKLRRKEKHLLLKKLLHVPNRTYLWTHLVLNLIESDINIDKTGIIKATSYLPKTVNDAYEKIVSKSRNFEETKRLLHIVVAAVRPLTLKEMNLALALKSNQRSYKNLKLKSEDRFRECVRDLCGLFVTVIHSRIYLLHQTAKEFLIQNDLTDLPKRTQGEPKWKHSIRLLDSHLVLARVCIRHLLFAEFENHPLGKNSISQYTENHVFLDYSAKHWATHVLESRMEANNIKSRSILRLCDARSKGCLTWLRIYWTTQNIDFPEQNFTSLMIASYFGLITAIKHFLELEGSGVNSEDGTHERSALSWAAGNGHKAAVKVLTNINWPRWGAGILYRQKLQIDSVDRYGRTPLVYAVWSGNVRTIELLLNLGARVDLKDRVGGTPLSYSICSGNDNVVKLILKRGTTTAIGSKKAIIRSLLFSSVNEGDKDVIMLLLDTGLADPDLENKYNQTPLSWAIEARSLVVSQLLLARGAKINYKYYIAGVSETSAVLNQGLLLMGYWGYVDLTFAENVYLVNSITKITTPLSRAILNDDISMVELLLKNGAQPDLEDGDGCRPLVHAIRRGGAVIVQHLIAGGVQTRFLYNDTPLSYAVQTGDHKVVKLLYNNGYKINLVHELIPLLQTLEENETHFSSTTATIWTDSVKGELTESSLREYLSTGEDINGRFTAQCFTPLMGAVLKGHQEVVTILIDNGADVGLRAGDMEVTALWLAMSAPIPQRGLIVTQLLRSKQDINAINTNTGNTPLMQAISIAKDPEMVNKLVEQCANVEIKNYDGKTAKDLAMMEENPSLYSSAFSREAAFERYMQCALARMQAVRLAMESEGFR</sequence>
<dbReference type="InterPro" id="IPR054471">
    <property type="entry name" value="GPIID_WHD"/>
</dbReference>
<dbReference type="InterPro" id="IPR007111">
    <property type="entry name" value="NACHT_NTPase"/>
</dbReference>
<dbReference type="Pfam" id="PF12796">
    <property type="entry name" value="Ank_2"/>
    <property type="match status" value="3"/>
</dbReference>
<dbReference type="PANTHER" id="PTHR24198:SF165">
    <property type="entry name" value="ANKYRIN REPEAT-CONTAINING PROTEIN-RELATED"/>
    <property type="match status" value="1"/>
</dbReference>
<evidence type="ECO:0000256" key="3">
    <source>
        <dbReference type="PROSITE-ProRule" id="PRU00023"/>
    </source>
</evidence>
<dbReference type="InParanoid" id="G1XIV1"/>
<feature type="repeat" description="ANK" evidence="3">
    <location>
        <begin position="1047"/>
        <end position="1080"/>
    </location>
</feature>
<organism evidence="5 6">
    <name type="scientific">Arthrobotrys oligospora (strain ATCC 24927 / CBS 115.81 / DSM 1491)</name>
    <name type="common">Nematode-trapping fungus</name>
    <name type="synonym">Didymozoophaga oligospora</name>
    <dbReference type="NCBI Taxonomy" id="756982"/>
    <lineage>
        <taxon>Eukaryota</taxon>
        <taxon>Fungi</taxon>
        <taxon>Dikarya</taxon>
        <taxon>Ascomycota</taxon>
        <taxon>Pezizomycotina</taxon>
        <taxon>Orbiliomycetes</taxon>
        <taxon>Orbiliales</taxon>
        <taxon>Orbiliaceae</taxon>
        <taxon>Orbilia</taxon>
        <taxon>Orbilia oligospora</taxon>
    </lineage>
</organism>
<protein>
    <recommendedName>
        <fullName evidence="4">NACHT domain-containing protein</fullName>
    </recommendedName>
</protein>
<keyword evidence="6" id="KW-1185">Reference proteome</keyword>
<dbReference type="OrthoDB" id="194358at2759"/>
<feature type="repeat" description="ANK" evidence="3">
    <location>
        <begin position="827"/>
        <end position="859"/>
    </location>
</feature>
<dbReference type="InterPro" id="IPR002110">
    <property type="entry name" value="Ankyrin_rpt"/>
</dbReference>
<dbReference type="HOGENOM" id="CLU_000288_34_23_1"/>
<reference evidence="5 6" key="1">
    <citation type="journal article" date="2011" name="PLoS Pathog.">
        <title>Genomic and proteomic analyses of the fungus Arthrobotrys oligospora provide insights into nematode-trap formation.</title>
        <authorList>
            <person name="Yang J."/>
            <person name="Wang L."/>
            <person name="Ji X."/>
            <person name="Feng Y."/>
            <person name="Li X."/>
            <person name="Zou C."/>
            <person name="Xu J."/>
            <person name="Ren Y."/>
            <person name="Mi Q."/>
            <person name="Wu J."/>
            <person name="Liu S."/>
            <person name="Liu Y."/>
            <person name="Huang X."/>
            <person name="Wang H."/>
            <person name="Niu X."/>
            <person name="Li J."/>
            <person name="Liang L."/>
            <person name="Luo Y."/>
            <person name="Ji K."/>
            <person name="Zhou W."/>
            <person name="Yu Z."/>
            <person name="Li G."/>
            <person name="Liu Y."/>
            <person name="Li L."/>
            <person name="Qiao M."/>
            <person name="Feng L."/>
            <person name="Zhang K.-Q."/>
        </authorList>
    </citation>
    <scope>NUCLEOTIDE SEQUENCE [LARGE SCALE GENOMIC DNA]</scope>
    <source>
        <strain evidence="6">ATCC 24927 / CBS 115.81 / DSM 1491</strain>
    </source>
</reference>
<dbReference type="EMBL" id="ADOT01000174">
    <property type="protein sequence ID" value="EGX46852.1"/>
    <property type="molecule type" value="Genomic_DNA"/>
</dbReference>
<feature type="repeat" description="ANK" evidence="3">
    <location>
        <begin position="976"/>
        <end position="1008"/>
    </location>
</feature>
<feature type="domain" description="NACHT" evidence="4">
    <location>
        <begin position="89"/>
        <end position="234"/>
    </location>
</feature>
<feature type="repeat" description="ANK" evidence="3">
    <location>
        <begin position="686"/>
        <end position="718"/>
    </location>
</feature>